<reference evidence="4" key="1">
    <citation type="submission" date="2016-10" db="EMBL/GenBank/DDBJ databases">
        <authorList>
            <person name="Varghese N."/>
            <person name="Submissions S."/>
        </authorList>
    </citation>
    <scope>NUCLEOTIDE SEQUENCE [LARGE SCALE GENOMIC DNA]</scope>
    <source>
        <strain evidence="4">DSM 23664</strain>
    </source>
</reference>
<evidence type="ECO:0000259" key="2">
    <source>
        <dbReference type="Pfam" id="PF13649"/>
    </source>
</evidence>
<feature type="domain" description="Methyltransferase" evidence="2">
    <location>
        <begin position="36"/>
        <end position="131"/>
    </location>
</feature>
<evidence type="ECO:0000313" key="3">
    <source>
        <dbReference type="EMBL" id="SFB84555.1"/>
    </source>
</evidence>
<dbReference type="Gene3D" id="3.40.50.150">
    <property type="entry name" value="Vaccinia Virus protein VP39"/>
    <property type="match status" value="1"/>
</dbReference>
<dbReference type="AlphaFoldDB" id="A0A1I1EBT2"/>
<dbReference type="STRING" id="753702.SAMN04488102_10189"/>
<dbReference type="EMBL" id="FOLT01000001">
    <property type="protein sequence ID" value="SFB84555.1"/>
    <property type="molecule type" value="Genomic_DNA"/>
</dbReference>
<accession>A0A1I1EBT2</accession>
<dbReference type="SUPFAM" id="SSF53335">
    <property type="entry name" value="S-adenosyl-L-methionine-dependent methyltransferases"/>
    <property type="match status" value="1"/>
</dbReference>
<keyword evidence="1 3" id="KW-0808">Transferase</keyword>
<dbReference type="GO" id="GO:0032259">
    <property type="term" value="P:methylation"/>
    <property type="evidence" value="ECO:0007669"/>
    <property type="project" value="UniProtKB-KW"/>
</dbReference>
<dbReference type="CDD" id="cd02440">
    <property type="entry name" value="AdoMet_MTases"/>
    <property type="match status" value="1"/>
</dbReference>
<sequence length="240" mass="28006">MTYNWFAKVYDDLMDDSLYEKWLDYTGKYIPKGEIILELGSGTGILGLKLKESGYDITGLDLSDEMLSLAYNRQREAGLIFPLIQGDMRDLKDLPAYPNVICYSDALCYMKDEEELLAVFKEVYSKLEKEGMFLFDVHSIYQIEAFLSTSFHAETDGIVFLWDSFEGEAPYSVEHELSFFVHSNDNCYDRYEETHKERTYPLDMYKKLLQEAGFQKIEVSADFTEEVKTDSKRWFFACTK</sequence>
<name>A0A1I1EBT2_9LACT</name>
<dbReference type="OrthoDB" id="9811589at2"/>
<dbReference type="PANTHER" id="PTHR43861">
    <property type="entry name" value="TRANS-ACONITATE 2-METHYLTRANSFERASE-RELATED"/>
    <property type="match status" value="1"/>
</dbReference>
<evidence type="ECO:0000256" key="1">
    <source>
        <dbReference type="ARBA" id="ARBA00022679"/>
    </source>
</evidence>
<protein>
    <submittedName>
        <fullName evidence="3">Methyltransferase domain-containing protein</fullName>
    </submittedName>
</protein>
<proteinExistence type="predicted"/>
<gene>
    <name evidence="3" type="ORF">SAMN04488102_10189</name>
</gene>
<dbReference type="GO" id="GO:0008168">
    <property type="term" value="F:methyltransferase activity"/>
    <property type="evidence" value="ECO:0007669"/>
    <property type="project" value="UniProtKB-KW"/>
</dbReference>
<evidence type="ECO:0000313" key="4">
    <source>
        <dbReference type="Proteomes" id="UP000199612"/>
    </source>
</evidence>
<dbReference type="InterPro" id="IPR041698">
    <property type="entry name" value="Methyltransf_25"/>
</dbReference>
<organism evidence="3 4">
    <name type="scientific">Alkalibacterium subtropicum</name>
    <dbReference type="NCBI Taxonomy" id="753702"/>
    <lineage>
        <taxon>Bacteria</taxon>
        <taxon>Bacillati</taxon>
        <taxon>Bacillota</taxon>
        <taxon>Bacilli</taxon>
        <taxon>Lactobacillales</taxon>
        <taxon>Carnobacteriaceae</taxon>
        <taxon>Alkalibacterium</taxon>
    </lineage>
</organism>
<keyword evidence="3" id="KW-0489">Methyltransferase</keyword>
<dbReference type="InterPro" id="IPR029063">
    <property type="entry name" value="SAM-dependent_MTases_sf"/>
</dbReference>
<dbReference type="Proteomes" id="UP000199612">
    <property type="component" value="Unassembled WGS sequence"/>
</dbReference>
<dbReference type="Pfam" id="PF13649">
    <property type="entry name" value="Methyltransf_25"/>
    <property type="match status" value="1"/>
</dbReference>
<keyword evidence="4" id="KW-1185">Reference proteome</keyword>
<dbReference type="Gene3D" id="2.20.25.110">
    <property type="entry name" value="S-adenosyl-L-methionine-dependent methyltransferases"/>
    <property type="match status" value="1"/>
</dbReference>